<feature type="domain" description="Protein-glutamine gamma-glutamyltransferase-like C-terminal" evidence="2">
    <location>
        <begin position="133"/>
        <end position="194"/>
    </location>
</feature>
<feature type="transmembrane region" description="Helical" evidence="1">
    <location>
        <begin position="61"/>
        <end position="79"/>
    </location>
</feature>
<keyword evidence="1" id="KW-1133">Transmembrane helix</keyword>
<dbReference type="InterPro" id="IPR025403">
    <property type="entry name" value="TgpA-like_C"/>
</dbReference>
<evidence type="ECO:0000313" key="3">
    <source>
        <dbReference type="EMBL" id="TBW23618.1"/>
    </source>
</evidence>
<gene>
    <name evidence="3" type="ORF">EZJ44_00290</name>
</gene>
<dbReference type="EMBL" id="SJDT01000001">
    <property type="protein sequence ID" value="TBW23618.1"/>
    <property type="molecule type" value="Genomic_DNA"/>
</dbReference>
<protein>
    <submittedName>
        <fullName evidence="3">DUF4129 domain-containing protein</fullName>
    </submittedName>
</protein>
<accession>A0A4Q9V222</accession>
<dbReference type="Proteomes" id="UP000293036">
    <property type="component" value="Unassembled WGS sequence"/>
</dbReference>
<evidence type="ECO:0000256" key="1">
    <source>
        <dbReference type="SAM" id="Phobius"/>
    </source>
</evidence>
<evidence type="ECO:0000313" key="4">
    <source>
        <dbReference type="Proteomes" id="UP000293036"/>
    </source>
</evidence>
<sequence length="221" mass="24790">MIFEVPAVPDADTARKLAEEELAKTKYQHADSLIQQFLEWLSKLFSRTFSDGVNGLQISDILIIGLIVILLATVVFLLVRYARRSRVKAAGTSNSVSPHHALFDDERTSAQLFAAADAALHARDLNLAVVERFRGVIRHLEEKRYLRIKPGMTATEAARDASTILGHEQLFFENAQWFNKVYYAHFTATNDAIALSCRLMDIVVALPAHKALSNRTELVIR</sequence>
<reference evidence="3 4" key="1">
    <citation type="submission" date="2019-02" db="EMBL/GenBank/DDBJ databases">
        <title>Arcanobacterium bovis sp. nov., isolated from the milk of a cow with mastitis.</title>
        <authorList>
            <person name="Sammra O."/>
            <person name="Foster G."/>
            <person name="Hassan A."/>
            <person name="Alssahen M."/>
            <person name="Laemmler C."/>
            <person name="Borowiak M."/>
            <person name="Malorny B."/>
            <person name="Abdulmawjood A."/>
        </authorList>
    </citation>
    <scope>NUCLEOTIDE SEQUENCE [LARGE SCALE GENOMIC DNA]</scope>
    <source>
        <strain evidence="3 4">C605018/01/1</strain>
    </source>
</reference>
<keyword evidence="1" id="KW-0472">Membrane</keyword>
<dbReference type="Pfam" id="PF13559">
    <property type="entry name" value="DUF4129"/>
    <property type="match status" value="1"/>
</dbReference>
<keyword evidence="4" id="KW-1185">Reference proteome</keyword>
<dbReference type="OrthoDB" id="3389322at2"/>
<dbReference type="RefSeq" id="WP_131278976.1">
    <property type="nucleotide sequence ID" value="NZ_JBHSLR010000009.1"/>
</dbReference>
<proteinExistence type="predicted"/>
<evidence type="ECO:0000259" key="2">
    <source>
        <dbReference type="Pfam" id="PF13559"/>
    </source>
</evidence>
<dbReference type="AlphaFoldDB" id="A0A4Q9V222"/>
<keyword evidence="1" id="KW-0812">Transmembrane</keyword>
<name>A0A4Q9V222_9ACTO</name>
<comment type="caution">
    <text evidence="3">The sequence shown here is derived from an EMBL/GenBank/DDBJ whole genome shotgun (WGS) entry which is preliminary data.</text>
</comment>
<organism evidence="3 4">
    <name type="scientific">Arcanobacterium bovis</name>
    <dbReference type="NCBI Taxonomy" id="2529275"/>
    <lineage>
        <taxon>Bacteria</taxon>
        <taxon>Bacillati</taxon>
        <taxon>Actinomycetota</taxon>
        <taxon>Actinomycetes</taxon>
        <taxon>Actinomycetales</taxon>
        <taxon>Actinomycetaceae</taxon>
        <taxon>Arcanobacterium</taxon>
    </lineage>
</organism>